<keyword evidence="2" id="KW-0227">DNA damage</keyword>
<keyword evidence="3" id="KW-0741">SOS mutagenesis</keyword>
<keyword evidence="5" id="KW-0742">SOS response</keyword>
<dbReference type="HOGENOM" id="CLU_012348_3_0_11"/>
<comment type="function">
    <text evidence="6">Poorly processive, error-prone DNA polymerase involved in untargeted mutagenesis. Copies undamaged DNA at stalled replication forks, which arise in vivo from mismatched or misaligned primer ends. These misaligned primers can be extended by PolIV. Exhibits no 3'-5' exonuclease (proofreading) activity. May be involved in translesional synthesis, in conjunction with the beta clamp from PolIII.</text>
</comment>
<dbReference type="Proteomes" id="UP000002247">
    <property type="component" value="Chromosome"/>
</dbReference>
<evidence type="ECO:0000313" key="9">
    <source>
        <dbReference type="Proteomes" id="UP000002247"/>
    </source>
</evidence>
<evidence type="ECO:0000256" key="6">
    <source>
        <dbReference type="ARBA" id="ARBA00025589"/>
    </source>
</evidence>
<dbReference type="GO" id="GO:0009432">
    <property type="term" value="P:SOS response"/>
    <property type="evidence" value="ECO:0007669"/>
    <property type="project" value="UniProtKB-KW"/>
</dbReference>
<dbReference type="Pfam" id="PF13438">
    <property type="entry name" value="DUF4113"/>
    <property type="match status" value="1"/>
</dbReference>
<dbReference type="GO" id="GO:0006281">
    <property type="term" value="P:DNA repair"/>
    <property type="evidence" value="ECO:0007669"/>
    <property type="project" value="UniProtKB-KW"/>
</dbReference>
<dbReference type="InterPro" id="IPR017961">
    <property type="entry name" value="DNA_pol_Y-fam_little_finger"/>
</dbReference>
<accession>D6ZFQ1</accession>
<dbReference type="InterPro" id="IPR025188">
    <property type="entry name" value="DUF4113"/>
</dbReference>
<dbReference type="GO" id="GO:0003684">
    <property type="term" value="F:damaged DNA binding"/>
    <property type="evidence" value="ECO:0007669"/>
    <property type="project" value="InterPro"/>
</dbReference>
<keyword evidence="9" id="KW-1185">Reference proteome</keyword>
<evidence type="ECO:0000256" key="3">
    <source>
        <dbReference type="ARBA" id="ARBA00023199"/>
    </source>
</evidence>
<dbReference type="InterPro" id="IPR043502">
    <property type="entry name" value="DNA/RNA_pol_sf"/>
</dbReference>
<proteinExistence type="inferred from homology"/>
<dbReference type="GO" id="GO:0003887">
    <property type="term" value="F:DNA-directed DNA polymerase activity"/>
    <property type="evidence" value="ECO:0007669"/>
    <property type="project" value="TreeGrafter"/>
</dbReference>
<dbReference type="SUPFAM" id="SSF56672">
    <property type="entry name" value="DNA/RNA polymerases"/>
    <property type="match status" value="1"/>
</dbReference>
<evidence type="ECO:0000256" key="5">
    <source>
        <dbReference type="ARBA" id="ARBA00023236"/>
    </source>
</evidence>
<dbReference type="InterPro" id="IPR050116">
    <property type="entry name" value="DNA_polymerase-Y"/>
</dbReference>
<dbReference type="AlphaFoldDB" id="D6ZFQ1"/>
<dbReference type="PANTHER" id="PTHR11076:SF34">
    <property type="entry name" value="PROTEIN UMUC"/>
    <property type="match status" value="1"/>
</dbReference>
<evidence type="ECO:0000313" key="8">
    <source>
        <dbReference type="EMBL" id="ADG97775.1"/>
    </source>
</evidence>
<dbReference type="CDD" id="cd01700">
    <property type="entry name" value="PolY_Pol_V_umuC"/>
    <property type="match status" value="1"/>
</dbReference>
<dbReference type="Gene3D" id="1.10.150.20">
    <property type="entry name" value="5' to 3' exonuclease, C-terminal subdomain"/>
    <property type="match status" value="1"/>
</dbReference>
<sequence>MAALVDVDCMYVSCERVFDPALRGLPVVVLSNNDGCVVSRSAEAKTLGVAMGQPWFQVRKDPRFARRVLARSSNYELYADMSNRFVAVLEAVCARVDQYSIDECFLWLPRAESMELARSIRELCGKWAGLPVRVGVGETRTLAKAASHEAKAPGRAGVCDLTRWQQGAVDELLARTPVADVWGVGRRLASKLGSVGVRTAIDLKSLEPRRARGLGTVQLERTVRELGGVRCDGAQEPAESHQMVCSRMFGRPVVDAEEMLAAITDRIDQVAARLRGRGMDAGHLAVSMATSPYAQGPRSAVTACASLPQPSDDPVLLACAARELGERLFQPGCSYIRCGVVLGDLAPAGERMAWGAEPELSPSVWQTVDRVRAKHGRDSVTLGPPRLRAWEMRRDFLSPAYTTRWDQLPLARAV</sequence>
<feature type="domain" description="UmuC" evidence="7">
    <location>
        <begin position="2"/>
        <end position="185"/>
    </location>
</feature>
<dbReference type="EMBL" id="CP001958">
    <property type="protein sequence ID" value="ADG97775.1"/>
    <property type="molecule type" value="Genomic_DNA"/>
</dbReference>
<name>D6ZFQ1_SEGRD</name>
<dbReference type="GO" id="GO:0005829">
    <property type="term" value="C:cytosol"/>
    <property type="evidence" value="ECO:0007669"/>
    <property type="project" value="TreeGrafter"/>
</dbReference>
<dbReference type="Pfam" id="PF11799">
    <property type="entry name" value="IMS_C"/>
    <property type="match status" value="1"/>
</dbReference>
<dbReference type="InterPro" id="IPR001126">
    <property type="entry name" value="UmuC"/>
</dbReference>
<comment type="similarity">
    <text evidence="1">Belongs to the DNA polymerase type-Y family.</text>
</comment>
<protein>
    <submittedName>
        <fullName evidence="8">UMUC domain protein DNA-repair protein</fullName>
    </submittedName>
</protein>
<dbReference type="Pfam" id="PF00817">
    <property type="entry name" value="IMS"/>
    <property type="match status" value="1"/>
</dbReference>
<evidence type="ECO:0000256" key="2">
    <source>
        <dbReference type="ARBA" id="ARBA00022763"/>
    </source>
</evidence>
<dbReference type="Gene3D" id="3.40.1170.60">
    <property type="match status" value="1"/>
</dbReference>
<evidence type="ECO:0000256" key="4">
    <source>
        <dbReference type="ARBA" id="ARBA00023204"/>
    </source>
</evidence>
<keyword evidence="4" id="KW-0234">DNA repair</keyword>
<gene>
    <name evidence="8" type="ordered locus">Srot_1307</name>
</gene>
<evidence type="ECO:0000256" key="1">
    <source>
        <dbReference type="ARBA" id="ARBA00010945"/>
    </source>
</evidence>
<dbReference type="InterPro" id="IPR043128">
    <property type="entry name" value="Rev_trsase/Diguanyl_cyclase"/>
</dbReference>
<dbReference type="PROSITE" id="PS50173">
    <property type="entry name" value="UMUC"/>
    <property type="match status" value="1"/>
</dbReference>
<organism evidence="8 9">
    <name type="scientific">Segniliparus rotundus (strain ATCC BAA-972 / CDC 1076 / CIP 108378 / DSM 44985 / JCM 13578)</name>
    <dbReference type="NCBI Taxonomy" id="640132"/>
    <lineage>
        <taxon>Bacteria</taxon>
        <taxon>Bacillati</taxon>
        <taxon>Actinomycetota</taxon>
        <taxon>Actinomycetes</taxon>
        <taxon>Mycobacteriales</taxon>
        <taxon>Segniliparaceae</taxon>
        <taxon>Segniliparus</taxon>
    </lineage>
</organism>
<dbReference type="Gene3D" id="3.30.70.270">
    <property type="match status" value="1"/>
</dbReference>
<dbReference type="KEGG" id="srt:Srot_1307"/>
<reference evidence="8 9" key="1">
    <citation type="journal article" date="2010" name="Stand. Genomic Sci.">
        <title>Complete genome sequence of Segniliparus rotundus type strain (CDC 1076).</title>
        <authorList>
            <person name="Sikorski J."/>
            <person name="Lapidus A."/>
            <person name="Copeland A."/>
            <person name="Misra M."/>
            <person name="Glavina Del Rio T."/>
            <person name="Nolan M."/>
            <person name="Lucas S."/>
            <person name="Chen F."/>
            <person name="Tice H."/>
            <person name="Cheng J.F."/>
            <person name="Jando M."/>
            <person name="Schneider S."/>
            <person name="Bruce D."/>
            <person name="Goodwin L."/>
            <person name="Pitluck S."/>
            <person name="Liolios K."/>
            <person name="Mikhailova N."/>
            <person name="Pati A."/>
            <person name="Ivanova N."/>
            <person name="Mavromatis K."/>
            <person name="Chen A."/>
            <person name="Palaniappan K."/>
            <person name="Chertkov O."/>
            <person name="Land M."/>
            <person name="Hauser L."/>
            <person name="Chang Y.J."/>
            <person name="Jeffries C.D."/>
            <person name="Brettin T."/>
            <person name="Detter J.C."/>
            <person name="Han C."/>
            <person name="Rohde M."/>
            <person name="Goker M."/>
            <person name="Bristow J."/>
            <person name="Eisen J.A."/>
            <person name="Markowitz V."/>
            <person name="Hugenholtz P."/>
            <person name="Kyrpides N.C."/>
            <person name="Klenk H.P."/>
        </authorList>
    </citation>
    <scope>NUCLEOTIDE SEQUENCE [LARGE SCALE GENOMIC DNA]</scope>
    <source>
        <strain evidence="9">ATCC BAA-972 / CDC 1076 / CIP 108378 / DSM 44985 / JCM 13578</strain>
    </source>
</reference>
<dbReference type="GO" id="GO:0042276">
    <property type="term" value="P:error-prone translesion synthesis"/>
    <property type="evidence" value="ECO:0007669"/>
    <property type="project" value="TreeGrafter"/>
</dbReference>
<dbReference type="eggNOG" id="COG0389">
    <property type="taxonomic scope" value="Bacteria"/>
</dbReference>
<evidence type="ECO:0000259" key="7">
    <source>
        <dbReference type="PROSITE" id="PS50173"/>
    </source>
</evidence>
<dbReference type="STRING" id="640132.Srot_1307"/>
<dbReference type="PANTHER" id="PTHR11076">
    <property type="entry name" value="DNA REPAIR POLYMERASE UMUC / TRANSFERASE FAMILY MEMBER"/>
    <property type="match status" value="1"/>
</dbReference>